<dbReference type="WBParaSite" id="Gr19_v10_g14645.t1">
    <property type="protein sequence ID" value="Gr19_v10_g14645.t1"/>
    <property type="gene ID" value="Gr19_v10_g14645"/>
</dbReference>
<accession>A0A914H895</accession>
<dbReference type="AlphaFoldDB" id="A0A914H895"/>
<dbReference type="Proteomes" id="UP000887572">
    <property type="component" value="Unplaced"/>
</dbReference>
<feature type="region of interest" description="Disordered" evidence="1">
    <location>
        <begin position="64"/>
        <end position="83"/>
    </location>
</feature>
<evidence type="ECO:0000313" key="2">
    <source>
        <dbReference type="Proteomes" id="UP000887572"/>
    </source>
</evidence>
<sequence>MDGVKEQFVNSANAVIFIIFFDNSVLRCPIERDDAKWAKWEQEAVEWDWRRLENRVFIHCINDSDIGDDGLLDANEGPSEPKK</sequence>
<evidence type="ECO:0000256" key="1">
    <source>
        <dbReference type="SAM" id="MobiDB-lite"/>
    </source>
</evidence>
<protein>
    <submittedName>
        <fullName evidence="3">Uncharacterized protein</fullName>
    </submittedName>
</protein>
<name>A0A914H895_GLORO</name>
<organism evidence="2 3">
    <name type="scientific">Globodera rostochiensis</name>
    <name type="common">Golden nematode worm</name>
    <name type="synonym">Heterodera rostochiensis</name>
    <dbReference type="NCBI Taxonomy" id="31243"/>
    <lineage>
        <taxon>Eukaryota</taxon>
        <taxon>Metazoa</taxon>
        <taxon>Ecdysozoa</taxon>
        <taxon>Nematoda</taxon>
        <taxon>Chromadorea</taxon>
        <taxon>Rhabditida</taxon>
        <taxon>Tylenchina</taxon>
        <taxon>Tylenchomorpha</taxon>
        <taxon>Tylenchoidea</taxon>
        <taxon>Heteroderidae</taxon>
        <taxon>Heteroderinae</taxon>
        <taxon>Globodera</taxon>
    </lineage>
</organism>
<keyword evidence="2" id="KW-1185">Reference proteome</keyword>
<evidence type="ECO:0000313" key="3">
    <source>
        <dbReference type="WBParaSite" id="Gr19_v10_g14645.t1"/>
    </source>
</evidence>
<reference evidence="3" key="1">
    <citation type="submission" date="2022-11" db="UniProtKB">
        <authorList>
            <consortium name="WormBaseParasite"/>
        </authorList>
    </citation>
    <scope>IDENTIFICATION</scope>
</reference>
<proteinExistence type="predicted"/>